<name>A0ABZ2YCJ3_9BACT</name>
<reference evidence="2 3" key="1">
    <citation type="submission" date="2023-03" db="EMBL/GenBank/DDBJ databases">
        <title>Novel Species.</title>
        <authorList>
            <person name="Ma S."/>
        </authorList>
    </citation>
    <scope>NUCLEOTIDE SEQUENCE [LARGE SCALE GENOMIC DNA]</scope>
    <source>
        <strain evidence="2 3">B11</strain>
    </source>
</reference>
<sequence>MWWYGSFFAGLFHDLPEVTTRDIVSGVKAVLGKETVRKMELAEMERTIIPLLPEYVVPEMKFLLGILNGFEGERKIEVDEFSNRVFEGGISRPVEDIDSYCYKISRSNNIVPVNGVLLKKCDRLVAFAEAVYLQMHGITSSDLKEATRNLYKELNQEDELKGVVNYLYVRLEG</sequence>
<dbReference type="Proteomes" id="UP001461341">
    <property type="component" value="Chromosome"/>
</dbReference>
<proteinExistence type="predicted"/>
<feature type="domain" description="HD" evidence="1">
    <location>
        <begin position="11"/>
        <end position="148"/>
    </location>
</feature>
<evidence type="ECO:0000259" key="1">
    <source>
        <dbReference type="Pfam" id="PF13023"/>
    </source>
</evidence>
<dbReference type="EMBL" id="CP121689">
    <property type="protein sequence ID" value="WZL75876.1"/>
    <property type="molecule type" value="Genomic_DNA"/>
</dbReference>
<keyword evidence="3" id="KW-1185">Reference proteome</keyword>
<dbReference type="RefSeq" id="WP_369018025.1">
    <property type="nucleotide sequence ID" value="NZ_CP121689.1"/>
</dbReference>
<protein>
    <submittedName>
        <fullName evidence="2">HD domain-containing protein</fullName>
    </submittedName>
</protein>
<accession>A0ABZ2YCJ3</accession>
<evidence type="ECO:0000313" key="3">
    <source>
        <dbReference type="Proteomes" id="UP001461341"/>
    </source>
</evidence>
<evidence type="ECO:0000313" key="2">
    <source>
        <dbReference type="EMBL" id="WZL75876.1"/>
    </source>
</evidence>
<gene>
    <name evidence="2" type="ORF">QBE54_09865</name>
</gene>
<organism evidence="2 3">
    <name type="scientific">Thermatribacter velox</name>
    <dbReference type="NCBI Taxonomy" id="3039681"/>
    <lineage>
        <taxon>Bacteria</taxon>
        <taxon>Pseudomonadati</taxon>
        <taxon>Atribacterota</taxon>
        <taxon>Atribacteria</taxon>
        <taxon>Atribacterales</taxon>
        <taxon>Thermatribacteraceae</taxon>
        <taxon>Thermatribacter</taxon>
    </lineage>
</organism>
<dbReference type="InterPro" id="IPR006674">
    <property type="entry name" value="HD_domain"/>
</dbReference>
<dbReference type="Pfam" id="PF13023">
    <property type="entry name" value="HD_3"/>
    <property type="match status" value="1"/>
</dbReference>
<dbReference type="SUPFAM" id="SSF109604">
    <property type="entry name" value="HD-domain/PDEase-like"/>
    <property type="match status" value="1"/>
</dbReference>
<dbReference type="Gene3D" id="1.10.3210.10">
    <property type="entry name" value="Hypothetical protein af1432"/>
    <property type="match status" value="1"/>
</dbReference>